<dbReference type="FunFam" id="3.40.50.360:FF:000015">
    <property type="entry name" value="NADPH-dependent diflavin oxidoreductase 1"/>
    <property type="match status" value="1"/>
</dbReference>
<dbReference type="GO" id="GO:0005634">
    <property type="term" value="C:nucleus"/>
    <property type="evidence" value="ECO:0007669"/>
    <property type="project" value="UniProtKB-ARBA"/>
</dbReference>
<evidence type="ECO:0000256" key="10">
    <source>
        <dbReference type="SAM" id="MobiDB-lite"/>
    </source>
</evidence>
<feature type="domain" description="FAD-binding FR-type" evidence="12">
    <location>
        <begin position="329"/>
        <end position="580"/>
    </location>
</feature>
<dbReference type="GO" id="GO:0005829">
    <property type="term" value="C:cytosol"/>
    <property type="evidence" value="ECO:0007669"/>
    <property type="project" value="TreeGrafter"/>
</dbReference>
<evidence type="ECO:0000256" key="7">
    <source>
        <dbReference type="ARBA" id="ARBA00022827"/>
    </source>
</evidence>
<dbReference type="PANTHER" id="PTHR19384:SF10">
    <property type="entry name" value="NADPH-DEPENDENT DIFLAVIN OXIDOREDUCTASE 1"/>
    <property type="match status" value="1"/>
</dbReference>
<dbReference type="PROSITE" id="PS50902">
    <property type="entry name" value="FLAVODOXIN_LIKE"/>
    <property type="match status" value="1"/>
</dbReference>
<dbReference type="SUPFAM" id="SSF52343">
    <property type="entry name" value="Ferredoxin reductase-like, C-terminal NADP-linked domain"/>
    <property type="match status" value="1"/>
</dbReference>
<feature type="region of interest" description="Disordered" evidence="10">
    <location>
        <begin position="684"/>
        <end position="711"/>
    </location>
</feature>
<dbReference type="PRINTS" id="PR00369">
    <property type="entry name" value="FLAVODOXIN"/>
</dbReference>
<dbReference type="InterPro" id="IPR001433">
    <property type="entry name" value="OxRdtase_FAD/NAD-bd"/>
</dbReference>
<dbReference type="EMBL" id="HBIP01021990">
    <property type="protein sequence ID" value="CAE0498052.1"/>
    <property type="molecule type" value="Transcribed_RNA"/>
</dbReference>
<evidence type="ECO:0000256" key="2">
    <source>
        <dbReference type="ARBA" id="ARBA00001974"/>
    </source>
</evidence>
<sequence>MEKPRITILYGSQTGNAQDVAERLGREAKQMLLSPAVMPMDAYDVAQLPSERLLLCVASTTGQGDPPDNMKRFWRFMLRKGLSPDSLSAVQFSVFGLGDSNYPKYNVTAKKLFRRLESLGARPLVPLGLGNDQHPAGYEAALDPWALSLWPAARQAAGPLPPGVPPPTIDAASLVQLGEPKYKVTLLPPHCPAPSAAGTAEGAPPPPPPPPPPAQPQGHHLRQPHPDVALPSEQSAQSVHVSSASSPAQTPTQPSTASHEAPSAPLPPAAAEWAEAVAMAASFRRVAAAASGCPPQGPPSSQSSTHAAQDSLIVNTGANQGHTIAYGPWCPYFARMLRNQRITASFHFQDTRHIELDLGDSGLTYEPGDVLAVLPRTPPAAVDALLKRLSLDGSQHVCVEPAEHNAATAAAAAAGQPVVAFGTVRALVQGALDIAGASPRRYFFQVLQNFACTELERERLAYFATAEGRDDLYRYNQKEGRTVLEVLADFKTATPTLEWFLEACPLLAPRLFSISSSLRQHPRQAHLTVAVVNYTTPYKRQKRGLCSSYLAASKPLLHDSSRTTTTTDAGGGEHSELAHQQPARTSSQQHALASLQALQQDGTPSNPEGSGLGPDDVPSAGIHQQQCVNGVVGSSHQGSDASEGGVERREFEQQQEALLGLGQGALASHGCFSGTLQQAGGAAQLSGSSSADFDGSHMYQTTTGPGSQGRVGLKAAGDSVVVAGSAPTKEGMHASKVAQPGNDVEHVAVWVERGALRMPPPHVPLILIGPGTGVAPFRAMLEERQAQAQATSTSGTAGCTQGAPNNSASPAPCTLFFGCRSRAADFYYGQQWHELQDQGVLLPPPDGLVVAFSRDQPSKVYVTHKLREHAACVWSLISKNGASVFVSGSAQQMPANVVSALEDVAQEQGGMGKEEASKFVRQLELTGRFCVEAWS</sequence>
<keyword evidence="4" id="KW-0963">Cytoplasm</keyword>
<feature type="domain" description="Flavodoxin-like" evidence="11">
    <location>
        <begin position="6"/>
        <end position="150"/>
    </location>
</feature>
<dbReference type="GO" id="GO:0010181">
    <property type="term" value="F:FMN binding"/>
    <property type="evidence" value="ECO:0007669"/>
    <property type="project" value="InterPro"/>
</dbReference>
<evidence type="ECO:0000259" key="12">
    <source>
        <dbReference type="PROSITE" id="PS51384"/>
    </source>
</evidence>
<dbReference type="Gene3D" id="3.40.50.360">
    <property type="match status" value="1"/>
</dbReference>
<accession>A0A7S3VQD7</accession>
<dbReference type="FunFam" id="3.40.50.80:FF:000032">
    <property type="entry name" value="NADPH-dependent diflavin oxidoreductase 1"/>
    <property type="match status" value="1"/>
</dbReference>
<dbReference type="InterPro" id="IPR003097">
    <property type="entry name" value="CysJ-like_FAD-binding"/>
</dbReference>
<evidence type="ECO:0000256" key="5">
    <source>
        <dbReference type="ARBA" id="ARBA00022630"/>
    </source>
</evidence>
<dbReference type="InterPro" id="IPR008254">
    <property type="entry name" value="Flavodoxin/NO_synth"/>
</dbReference>
<keyword evidence="8" id="KW-0521">NADP</keyword>
<evidence type="ECO:0008006" key="14">
    <source>
        <dbReference type="Google" id="ProtNLM"/>
    </source>
</evidence>
<evidence type="ECO:0000256" key="6">
    <source>
        <dbReference type="ARBA" id="ARBA00022643"/>
    </source>
</evidence>
<dbReference type="Pfam" id="PF00175">
    <property type="entry name" value="NAD_binding_1"/>
    <property type="match status" value="1"/>
</dbReference>
<evidence type="ECO:0000256" key="1">
    <source>
        <dbReference type="ARBA" id="ARBA00001917"/>
    </source>
</evidence>
<dbReference type="GO" id="GO:0050660">
    <property type="term" value="F:flavin adenine dinucleotide binding"/>
    <property type="evidence" value="ECO:0007669"/>
    <property type="project" value="TreeGrafter"/>
</dbReference>
<dbReference type="SUPFAM" id="SSF63380">
    <property type="entry name" value="Riboflavin synthase domain-like"/>
    <property type="match status" value="1"/>
</dbReference>
<evidence type="ECO:0000256" key="8">
    <source>
        <dbReference type="ARBA" id="ARBA00022857"/>
    </source>
</evidence>
<feature type="region of interest" description="Disordered" evidence="10">
    <location>
        <begin position="186"/>
        <end position="267"/>
    </location>
</feature>
<feature type="compositionally biased region" description="Pro residues" evidence="10">
    <location>
        <begin position="203"/>
        <end position="215"/>
    </location>
</feature>
<organism evidence="13">
    <name type="scientific">Dunaliella tertiolecta</name>
    <name type="common">Green alga</name>
    <dbReference type="NCBI Taxonomy" id="3047"/>
    <lineage>
        <taxon>Eukaryota</taxon>
        <taxon>Viridiplantae</taxon>
        <taxon>Chlorophyta</taxon>
        <taxon>core chlorophytes</taxon>
        <taxon>Chlorophyceae</taxon>
        <taxon>CS clade</taxon>
        <taxon>Chlamydomonadales</taxon>
        <taxon>Dunaliellaceae</taxon>
        <taxon>Dunaliella</taxon>
    </lineage>
</organism>
<protein>
    <recommendedName>
        <fullName evidence="14">NADPH-dependent diflavin oxidoreductase 1</fullName>
    </recommendedName>
</protein>
<comment type="subcellular location">
    <subcellularLocation>
        <location evidence="3">Cytoplasm</location>
    </subcellularLocation>
</comment>
<reference evidence="13" key="1">
    <citation type="submission" date="2021-01" db="EMBL/GenBank/DDBJ databases">
        <authorList>
            <person name="Corre E."/>
            <person name="Pelletier E."/>
            <person name="Niang G."/>
            <person name="Scheremetjew M."/>
            <person name="Finn R."/>
            <person name="Kale V."/>
            <person name="Holt S."/>
            <person name="Cochrane G."/>
            <person name="Meng A."/>
            <person name="Brown T."/>
            <person name="Cohen L."/>
        </authorList>
    </citation>
    <scope>NUCLEOTIDE SEQUENCE</scope>
    <source>
        <strain evidence="13">CCMP1320</strain>
    </source>
</reference>
<feature type="compositionally biased region" description="Polar residues" evidence="10">
    <location>
        <begin position="622"/>
        <end position="640"/>
    </location>
</feature>
<dbReference type="InterPro" id="IPR029039">
    <property type="entry name" value="Flavoprotein-like_sf"/>
</dbReference>
<proteinExistence type="predicted"/>
<evidence type="ECO:0000256" key="9">
    <source>
        <dbReference type="ARBA" id="ARBA00023002"/>
    </source>
</evidence>
<comment type="cofactor">
    <cofactor evidence="2">
        <name>FAD</name>
        <dbReference type="ChEBI" id="CHEBI:57692"/>
    </cofactor>
</comment>
<dbReference type="PANTHER" id="PTHR19384">
    <property type="entry name" value="NITRIC OXIDE SYNTHASE-RELATED"/>
    <property type="match status" value="1"/>
</dbReference>
<feature type="compositionally biased region" description="Low complexity" evidence="10">
    <location>
        <begin position="193"/>
        <end position="202"/>
    </location>
</feature>
<dbReference type="InterPro" id="IPR017927">
    <property type="entry name" value="FAD-bd_FR_type"/>
</dbReference>
<comment type="cofactor">
    <cofactor evidence="1">
        <name>FMN</name>
        <dbReference type="ChEBI" id="CHEBI:58210"/>
    </cofactor>
</comment>
<evidence type="ECO:0000259" key="11">
    <source>
        <dbReference type="PROSITE" id="PS50902"/>
    </source>
</evidence>
<feature type="region of interest" description="Disordered" evidence="10">
    <location>
        <begin position="559"/>
        <end position="651"/>
    </location>
</feature>
<dbReference type="Gene3D" id="3.40.50.80">
    <property type="entry name" value="Nucleotide-binding domain of ferredoxin-NADP reductase (FNR) module"/>
    <property type="match status" value="1"/>
</dbReference>
<dbReference type="InterPro" id="IPR023173">
    <property type="entry name" value="NADPH_Cyt_P450_Rdtase_alpha"/>
</dbReference>
<dbReference type="AlphaFoldDB" id="A0A7S3VQD7"/>
<dbReference type="InterPro" id="IPR017938">
    <property type="entry name" value="Riboflavin_synthase-like_b-brl"/>
</dbReference>
<evidence type="ECO:0000256" key="4">
    <source>
        <dbReference type="ARBA" id="ARBA00022490"/>
    </source>
</evidence>
<keyword evidence="7" id="KW-0274">FAD</keyword>
<dbReference type="Gene3D" id="1.20.990.10">
    <property type="entry name" value="NADPH-cytochrome p450 Reductase, Chain A, domain 3"/>
    <property type="match status" value="1"/>
</dbReference>
<feature type="compositionally biased region" description="Low complexity" evidence="10">
    <location>
        <begin position="232"/>
        <end position="249"/>
    </location>
</feature>
<dbReference type="InterPro" id="IPR001094">
    <property type="entry name" value="Flavdoxin-like"/>
</dbReference>
<dbReference type="PROSITE" id="PS51384">
    <property type="entry name" value="FAD_FR"/>
    <property type="match status" value="1"/>
</dbReference>
<gene>
    <name evidence="13" type="ORF">DTER00134_LOCUS13125</name>
</gene>
<dbReference type="Gene3D" id="2.40.30.10">
    <property type="entry name" value="Translation factors"/>
    <property type="match status" value="1"/>
</dbReference>
<dbReference type="Pfam" id="PF00258">
    <property type="entry name" value="Flavodoxin_1"/>
    <property type="match status" value="1"/>
</dbReference>
<evidence type="ECO:0000256" key="3">
    <source>
        <dbReference type="ARBA" id="ARBA00004496"/>
    </source>
</evidence>
<evidence type="ECO:0000313" key="13">
    <source>
        <dbReference type="EMBL" id="CAE0498052.1"/>
    </source>
</evidence>
<dbReference type="SUPFAM" id="SSF52218">
    <property type="entry name" value="Flavoproteins"/>
    <property type="match status" value="1"/>
</dbReference>
<feature type="compositionally biased region" description="Low complexity" evidence="10">
    <location>
        <begin position="257"/>
        <end position="267"/>
    </location>
</feature>
<name>A0A7S3VQD7_DUNTE</name>
<dbReference type="GO" id="GO:0016651">
    <property type="term" value="F:oxidoreductase activity, acting on NAD(P)H"/>
    <property type="evidence" value="ECO:0007669"/>
    <property type="project" value="UniProtKB-ARBA"/>
</dbReference>
<dbReference type="Pfam" id="PF00667">
    <property type="entry name" value="FAD_binding_1"/>
    <property type="match status" value="1"/>
</dbReference>
<dbReference type="InterPro" id="IPR039261">
    <property type="entry name" value="FNR_nucleotide-bd"/>
</dbReference>
<keyword evidence="6" id="KW-0288">FMN</keyword>
<feature type="compositionally biased region" description="Low complexity" evidence="10">
    <location>
        <begin position="586"/>
        <end position="600"/>
    </location>
</feature>
<keyword evidence="9" id="KW-0560">Oxidoreductase</keyword>
<keyword evidence="5" id="KW-0285">Flavoprotein</keyword>